<feature type="compositionally biased region" description="Acidic residues" evidence="1">
    <location>
        <begin position="388"/>
        <end position="427"/>
    </location>
</feature>
<feature type="compositionally biased region" description="Acidic residues" evidence="1">
    <location>
        <begin position="439"/>
        <end position="452"/>
    </location>
</feature>
<organism evidence="3 4">
    <name type="scientific">Helicocarpus griseus UAMH5409</name>
    <dbReference type="NCBI Taxonomy" id="1447875"/>
    <lineage>
        <taxon>Eukaryota</taxon>
        <taxon>Fungi</taxon>
        <taxon>Dikarya</taxon>
        <taxon>Ascomycota</taxon>
        <taxon>Pezizomycotina</taxon>
        <taxon>Eurotiomycetes</taxon>
        <taxon>Eurotiomycetidae</taxon>
        <taxon>Onygenales</taxon>
        <taxon>Ajellomycetaceae</taxon>
        <taxon>Helicocarpus</taxon>
    </lineage>
</organism>
<evidence type="ECO:0000313" key="3">
    <source>
        <dbReference type="EMBL" id="PGH13480.1"/>
    </source>
</evidence>
<dbReference type="EMBL" id="PDNB01000045">
    <property type="protein sequence ID" value="PGH13480.1"/>
    <property type="molecule type" value="Genomic_DNA"/>
</dbReference>
<comment type="caution">
    <text evidence="3">The sequence shown here is derived from an EMBL/GenBank/DDBJ whole genome shotgun (WGS) entry which is preliminary data.</text>
</comment>
<dbReference type="Pfam" id="PF00646">
    <property type="entry name" value="F-box"/>
    <property type="match status" value="1"/>
</dbReference>
<sequence>MSTLLDLPTEILALLPRHFNNIETFVNASSTCRRLRSVFANALPSTILSLAAASAPIFFSPHPYFLVTAIASQLRDWALGNEENTRRLREAFQGGIEGLYEFCLNDRDLNAGITMDRIRVMYEARFAIINPLSDKIDKMAGSQWYQSVPNFWDGGVSEPGTLYTEPDRAAFQILTYGELFGSSLCAFLEHPHNAEKRQPAFDVDTRLDYVKYIIPDWICRCYPGFGVLPTGPYTKGEKRKNLPADQISMRHILTCRRWRRMWIEAMEMVGPLFAPRDAERDEFEPLQEGQQDHPGVWKLKLFRDGLITMGMQGFMLVTVPKEKIPAKVLEKARRIRGWIEALEEPFPKHFIHERLWEQVSIAPDPSTDIYVCMAPYRLFRLGNVEGGDYGDDSEGDTEDEEEDGDDDDDEEEDDEEEDGDGDGDGDDNAGNTGNPRDAVDDDDNDNADNPVDDIERRVREMQGM</sequence>
<feature type="region of interest" description="Disordered" evidence="1">
    <location>
        <begin position="385"/>
        <end position="464"/>
    </location>
</feature>
<dbReference type="InterPro" id="IPR016024">
    <property type="entry name" value="ARM-type_fold"/>
</dbReference>
<dbReference type="AlphaFoldDB" id="A0A2B7XWU7"/>
<dbReference type="InterPro" id="IPR001810">
    <property type="entry name" value="F-box_dom"/>
</dbReference>
<proteinExistence type="predicted"/>
<evidence type="ECO:0000313" key="4">
    <source>
        <dbReference type="Proteomes" id="UP000223968"/>
    </source>
</evidence>
<name>A0A2B7XWU7_9EURO</name>
<feature type="domain" description="F-box" evidence="2">
    <location>
        <begin position="4"/>
        <end position="39"/>
    </location>
</feature>
<protein>
    <recommendedName>
        <fullName evidence="2">F-box domain-containing protein</fullName>
    </recommendedName>
</protein>
<dbReference type="OrthoDB" id="2853639at2759"/>
<evidence type="ECO:0000256" key="1">
    <source>
        <dbReference type="SAM" id="MobiDB-lite"/>
    </source>
</evidence>
<dbReference type="STRING" id="1447875.A0A2B7XWU7"/>
<dbReference type="Proteomes" id="UP000223968">
    <property type="component" value="Unassembled WGS sequence"/>
</dbReference>
<dbReference type="SUPFAM" id="SSF48371">
    <property type="entry name" value="ARM repeat"/>
    <property type="match status" value="1"/>
</dbReference>
<feature type="compositionally biased region" description="Basic and acidic residues" evidence="1">
    <location>
        <begin position="453"/>
        <end position="464"/>
    </location>
</feature>
<keyword evidence="4" id="KW-1185">Reference proteome</keyword>
<evidence type="ECO:0000259" key="2">
    <source>
        <dbReference type="Pfam" id="PF00646"/>
    </source>
</evidence>
<accession>A0A2B7XWU7</accession>
<reference evidence="3 4" key="1">
    <citation type="submission" date="2017-10" db="EMBL/GenBank/DDBJ databases">
        <title>Comparative genomics in systemic dimorphic fungi from Ajellomycetaceae.</title>
        <authorList>
            <person name="Munoz J.F."/>
            <person name="Mcewen J.G."/>
            <person name="Clay O.K."/>
            <person name="Cuomo C.A."/>
        </authorList>
    </citation>
    <scope>NUCLEOTIDE SEQUENCE [LARGE SCALE GENOMIC DNA]</scope>
    <source>
        <strain evidence="3 4">UAMH5409</strain>
    </source>
</reference>
<gene>
    <name evidence="3" type="ORF">AJ79_03610</name>
</gene>